<keyword evidence="2" id="KW-1185">Reference proteome</keyword>
<name>A0A9P6D7Y8_PLEER</name>
<protein>
    <submittedName>
        <fullName evidence="1">Uncharacterized protein</fullName>
    </submittedName>
</protein>
<dbReference type="Proteomes" id="UP000807025">
    <property type="component" value="Unassembled WGS sequence"/>
</dbReference>
<evidence type="ECO:0000313" key="1">
    <source>
        <dbReference type="EMBL" id="KAF9496371.1"/>
    </source>
</evidence>
<accession>A0A9P6D7Y8</accession>
<proteinExistence type="predicted"/>
<evidence type="ECO:0000313" key="2">
    <source>
        <dbReference type="Proteomes" id="UP000807025"/>
    </source>
</evidence>
<sequence length="235" mass="26671">MTMKSQHPRRVAIGQWPTYKFLAVHLLSPTAPGFCHLAFRTLQRIGLAHRLEGGWEDTDARGEHRVEERGGFIRHRLWVYHASYQPPSAYRFRSSPARGFGREPYSGRVPRWSWHRLLCSRWAALTPPSTLSVIVSSGFESTPRDPAGAHQYGRKPPVSFWPTFARGLTLPFWGGFILRVCSSQWEADKRALRILSPQTSTSSLDFKSRPQDLKTSGWIGFLISHLPLCMSLGSV</sequence>
<organism evidence="1 2">
    <name type="scientific">Pleurotus eryngii</name>
    <name type="common">Boletus of the steppes</name>
    <dbReference type="NCBI Taxonomy" id="5323"/>
    <lineage>
        <taxon>Eukaryota</taxon>
        <taxon>Fungi</taxon>
        <taxon>Dikarya</taxon>
        <taxon>Basidiomycota</taxon>
        <taxon>Agaricomycotina</taxon>
        <taxon>Agaricomycetes</taxon>
        <taxon>Agaricomycetidae</taxon>
        <taxon>Agaricales</taxon>
        <taxon>Pleurotineae</taxon>
        <taxon>Pleurotaceae</taxon>
        <taxon>Pleurotus</taxon>
    </lineage>
</organism>
<gene>
    <name evidence="1" type="ORF">BDN71DRAFT_1589051</name>
</gene>
<dbReference type="AlphaFoldDB" id="A0A9P6D7Y8"/>
<comment type="caution">
    <text evidence="1">The sequence shown here is derived from an EMBL/GenBank/DDBJ whole genome shotgun (WGS) entry which is preliminary data.</text>
</comment>
<reference evidence="1" key="1">
    <citation type="submission" date="2020-11" db="EMBL/GenBank/DDBJ databases">
        <authorList>
            <consortium name="DOE Joint Genome Institute"/>
            <person name="Ahrendt S."/>
            <person name="Riley R."/>
            <person name="Andreopoulos W."/>
            <person name="Labutti K."/>
            <person name="Pangilinan J."/>
            <person name="Ruiz-Duenas F.J."/>
            <person name="Barrasa J.M."/>
            <person name="Sanchez-Garcia M."/>
            <person name="Camarero S."/>
            <person name="Miyauchi S."/>
            <person name="Serrano A."/>
            <person name="Linde D."/>
            <person name="Babiker R."/>
            <person name="Drula E."/>
            <person name="Ayuso-Fernandez I."/>
            <person name="Pacheco R."/>
            <person name="Padilla G."/>
            <person name="Ferreira P."/>
            <person name="Barriuso J."/>
            <person name="Kellner H."/>
            <person name="Castanera R."/>
            <person name="Alfaro M."/>
            <person name="Ramirez L."/>
            <person name="Pisabarro A.G."/>
            <person name="Kuo A."/>
            <person name="Tritt A."/>
            <person name="Lipzen A."/>
            <person name="He G."/>
            <person name="Yan M."/>
            <person name="Ng V."/>
            <person name="Cullen D."/>
            <person name="Martin F."/>
            <person name="Rosso M.-N."/>
            <person name="Henrissat B."/>
            <person name="Hibbett D."/>
            <person name="Martinez A.T."/>
            <person name="Grigoriev I.V."/>
        </authorList>
    </citation>
    <scope>NUCLEOTIDE SEQUENCE</scope>
    <source>
        <strain evidence="1">ATCC 90797</strain>
    </source>
</reference>
<dbReference type="EMBL" id="MU154553">
    <property type="protein sequence ID" value="KAF9496371.1"/>
    <property type="molecule type" value="Genomic_DNA"/>
</dbReference>